<feature type="transmembrane region" description="Helical" evidence="1">
    <location>
        <begin position="36"/>
        <end position="55"/>
    </location>
</feature>
<evidence type="ECO:0000313" key="2">
    <source>
        <dbReference type="EMBL" id="GIY74396.1"/>
    </source>
</evidence>
<evidence type="ECO:0000256" key="1">
    <source>
        <dbReference type="SAM" id="Phobius"/>
    </source>
</evidence>
<name>A0AAV4VVT6_9ARAC</name>
<sequence length="68" mass="7673">RFVIPLWIICIVTISSIIFGLHSYRDGQEMVRGLAIFYAAVHRPAFAMALAWMVYSCCAGHGGRQRPF</sequence>
<keyword evidence="1" id="KW-1133">Transmembrane helix</keyword>
<dbReference type="InterPro" id="IPR052728">
    <property type="entry name" value="O2_lipid_transport_reg"/>
</dbReference>
<dbReference type="EMBL" id="BPLQ01013745">
    <property type="protein sequence ID" value="GIY74396.1"/>
    <property type="molecule type" value="Genomic_DNA"/>
</dbReference>
<protein>
    <submittedName>
        <fullName evidence="2">Nose resistant to fluoxetine protein 6</fullName>
    </submittedName>
</protein>
<dbReference type="AlphaFoldDB" id="A0AAV4VVT6"/>
<reference evidence="2 3" key="1">
    <citation type="submission" date="2021-06" db="EMBL/GenBank/DDBJ databases">
        <title>Caerostris darwini draft genome.</title>
        <authorList>
            <person name="Kono N."/>
            <person name="Arakawa K."/>
        </authorList>
    </citation>
    <scope>NUCLEOTIDE SEQUENCE [LARGE SCALE GENOMIC DNA]</scope>
</reference>
<gene>
    <name evidence="2" type="primary">nrf-6_59</name>
    <name evidence="2" type="ORF">CDAR_549661</name>
</gene>
<dbReference type="PANTHER" id="PTHR11161">
    <property type="entry name" value="O-ACYLTRANSFERASE"/>
    <property type="match status" value="1"/>
</dbReference>
<accession>A0AAV4VVT6</accession>
<proteinExistence type="predicted"/>
<keyword evidence="1" id="KW-0472">Membrane</keyword>
<keyword evidence="1" id="KW-0812">Transmembrane</keyword>
<organism evidence="2 3">
    <name type="scientific">Caerostris darwini</name>
    <dbReference type="NCBI Taxonomy" id="1538125"/>
    <lineage>
        <taxon>Eukaryota</taxon>
        <taxon>Metazoa</taxon>
        <taxon>Ecdysozoa</taxon>
        <taxon>Arthropoda</taxon>
        <taxon>Chelicerata</taxon>
        <taxon>Arachnida</taxon>
        <taxon>Araneae</taxon>
        <taxon>Araneomorphae</taxon>
        <taxon>Entelegynae</taxon>
        <taxon>Araneoidea</taxon>
        <taxon>Araneidae</taxon>
        <taxon>Caerostris</taxon>
    </lineage>
</organism>
<comment type="caution">
    <text evidence="2">The sequence shown here is derived from an EMBL/GenBank/DDBJ whole genome shotgun (WGS) entry which is preliminary data.</text>
</comment>
<dbReference type="Proteomes" id="UP001054837">
    <property type="component" value="Unassembled WGS sequence"/>
</dbReference>
<feature type="non-terminal residue" evidence="2">
    <location>
        <position position="1"/>
    </location>
</feature>
<evidence type="ECO:0000313" key="3">
    <source>
        <dbReference type="Proteomes" id="UP001054837"/>
    </source>
</evidence>
<feature type="transmembrane region" description="Helical" evidence="1">
    <location>
        <begin position="6"/>
        <end position="24"/>
    </location>
</feature>
<keyword evidence="3" id="KW-1185">Reference proteome</keyword>
<dbReference type="PANTHER" id="PTHR11161:SF0">
    <property type="entry name" value="O-ACYLTRANSFERASE LIKE PROTEIN"/>
    <property type="match status" value="1"/>
</dbReference>